<gene>
    <name evidence="3" type="ORF">CHS0354_035722</name>
</gene>
<dbReference type="InterPro" id="IPR016187">
    <property type="entry name" value="CTDL_fold"/>
</dbReference>
<dbReference type="InterPro" id="IPR050801">
    <property type="entry name" value="Ca-Dep_Lectins_ImmuneDev"/>
</dbReference>
<reference evidence="3" key="1">
    <citation type="journal article" date="2021" name="Genome Biol. Evol.">
        <title>A High-Quality Reference Genome for a Parasitic Bivalve with Doubly Uniparental Inheritance (Bivalvia: Unionida).</title>
        <authorList>
            <person name="Smith C.H."/>
        </authorList>
    </citation>
    <scope>NUCLEOTIDE SEQUENCE</scope>
    <source>
        <strain evidence="3">CHS0354</strain>
    </source>
</reference>
<dbReference type="Proteomes" id="UP001195483">
    <property type="component" value="Unassembled WGS sequence"/>
</dbReference>
<dbReference type="SUPFAM" id="SSF56436">
    <property type="entry name" value="C-type lectin-like"/>
    <property type="match status" value="1"/>
</dbReference>
<evidence type="ECO:0000313" key="3">
    <source>
        <dbReference type="EMBL" id="KAK3582785.1"/>
    </source>
</evidence>
<dbReference type="CDD" id="cd00037">
    <property type="entry name" value="CLECT"/>
    <property type="match status" value="1"/>
</dbReference>
<feature type="compositionally biased region" description="Low complexity" evidence="1">
    <location>
        <begin position="195"/>
        <end position="212"/>
    </location>
</feature>
<dbReference type="InterPro" id="IPR001304">
    <property type="entry name" value="C-type_lectin-like"/>
</dbReference>
<reference evidence="3" key="3">
    <citation type="submission" date="2023-05" db="EMBL/GenBank/DDBJ databases">
        <authorList>
            <person name="Smith C.H."/>
        </authorList>
    </citation>
    <scope>NUCLEOTIDE SEQUENCE</scope>
    <source>
        <strain evidence="3">CHS0354</strain>
        <tissue evidence="3">Mantle</tissue>
    </source>
</reference>
<evidence type="ECO:0000313" key="4">
    <source>
        <dbReference type="Proteomes" id="UP001195483"/>
    </source>
</evidence>
<comment type="caution">
    <text evidence="3">The sequence shown here is derived from an EMBL/GenBank/DDBJ whole genome shotgun (WGS) entry which is preliminary data.</text>
</comment>
<organism evidence="3 4">
    <name type="scientific">Potamilus streckersoni</name>
    <dbReference type="NCBI Taxonomy" id="2493646"/>
    <lineage>
        <taxon>Eukaryota</taxon>
        <taxon>Metazoa</taxon>
        <taxon>Spiralia</taxon>
        <taxon>Lophotrochozoa</taxon>
        <taxon>Mollusca</taxon>
        <taxon>Bivalvia</taxon>
        <taxon>Autobranchia</taxon>
        <taxon>Heteroconchia</taxon>
        <taxon>Palaeoheterodonta</taxon>
        <taxon>Unionida</taxon>
        <taxon>Unionoidea</taxon>
        <taxon>Unionidae</taxon>
        <taxon>Ambleminae</taxon>
        <taxon>Lampsilini</taxon>
        <taxon>Potamilus</taxon>
    </lineage>
</organism>
<dbReference type="InterPro" id="IPR016186">
    <property type="entry name" value="C-type_lectin-like/link_sf"/>
</dbReference>
<dbReference type="EMBL" id="JAEAOA010002087">
    <property type="protein sequence ID" value="KAK3582785.1"/>
    <property type="molecule type" value="Genomic_DNA"/>
</dbReference>
<name>A0AAE0S093_9BIVA</name>
<sequence length="436" mass="47970">MIRYSLAYIWLLGIIGQRKVFVNPFLLDAERCQLKTPTTYSHGDFCYEFYLGTEVYWHDAKTACEHQGGYLATIDSMNVQNFVMDRLKDLGFSHNGIWIGLNDEAEELHWRWADGTPLGSFQYWGSGESNQFLTHFLEDCVHLRYTDGGRWHDSPCDSLTYKYNYICQSNILPTRAATLMRTTASTLRTATTKVTTATKTTTQQRTQKLSSTPEQEYTETAPNMQTSTTRIPRMPTDTSENVVTSAESTSGTAFLTAPTTTHTDTTTLEKETTTTLGPTLTMKTTTTTTAKSDKETTTTQISTSGPITSSAMKTTVKQEKETTMTPISTTSWPITISTVKKTTSKPTTSTTMKLTINTAMAHTSTTISSPVTTKTSTTSPTTMKSTMNTATTTMSTTQLTTGREIDPCTGFTCNLDCGILGYVFGANGCPECACAT</sequence>
<dbReference type="SMART" id="SM00034">
    <property type="entry name" value="CLECT"/>
    <property type="match status" value="1"/>
</dbReference>
<dbReference type="PROSITE" id="PS50041">
    <property type="entry name" value="C_TYPE_LECTIN_2"/>
    <property type="match status" value="1"/>
</dbReference>
<dbReference type="Pfam" id="PF00059">
    <property type="entry name" value="Lectin_C"/>
    <property type="match status" value="1"/>
</dbReference>
<reference evidence="3" key="2">
    <citation type="journal article" date="2021" name="Genome Biol. Evol.">
        <title>Developing a high-quality reference genome for a parasitic bivalve with doubly uniparental inheritance (Bivalvia: Unionida).</title>
        <authorList>
            <person name="Smith C.H."/>
        </authorList>
    </citation>
    <scope>NUCLEOTIDE SEQUENCE</scope>
    <source>
        <strain evidence="3">CHS0354</strain>
        <tissue evidence="3">Mantle</tissue>
    </source>
</reference>
<feature type="region of interest" description="Disordered" evidence="1">
    <location>
        <begin position="195"/>
        <end position="236"/>
    </location>
</feature>
<protein>
    <recommendedName>
        <fullName evidence="2">C-type lectin domain-containing protein</fullName>
    </recommendedName>
</protein>
<dbReference type="PANTHER" id="PTHR22801">
    <property type="entry name" value="LITHOSTATHINE"/>
    <property type="match status" value="1"/>
</dbReference>
<proteinExistence type="predicted"/>
<accession>A0AAE0S093</accession>
<dbReference type="AlphaFoldDB" id="A0AAE0S093"/>
<feature type="domain" description="C-type lectin" evidence="2">
    <location>
        <begin position="42"/>
        <end position="157"/>
    </location>
</feature>
<keyword evidence="4" id="KW-1185">Reference proteome</keyword>
<feature type="region of interest" description="Disordered" evidence="1">
    <location>
        <begin position="285"/>
        <end position="314"/>
    </location>
</feature>
<feature type="compositionally biased region" description="Polar residues" evidence="1">
    <location>
        <begin position="213"/>
        <end position="236"/>
    </location>
</feature>
<evidence type="ECO:0000259" key="2">
    <source>
        <dbReference type="PROSITE" id="PS50041"/>
    </source>
</evidence>
<dbReference type="Gene3D" id="3.10.100.10">
    <property type="entry name" value="Mannose-Binding Protein A, subunit A"/>
    <property type="match status" value="1"/>
</dbReference>
<dbReference type="PANTHER" id="PTHR22801:SF63">
    <property type="entry name" value="C-TYPE LECTIN DOMAIN-CONTAINING PROTEIN"/>
    <property type="match status" value="1"/>
</dbReference>
<evidence type="ECO:0000256" key="1">
    <source>
        <dbReference type="SAM" id="MobiDB-lite"/>
    </source>
</evidence>
<feature type="compositionally biased region" description="Polar residues" evidence="1">
    <location>
        <begin position="300"/>
        <end position="314"/>
    </location>
</feature>